<dbReference type="RefSeq" id="WP_023578949.1">
    <property type="nucleotide sequence ID" value="NZ_AVGG01000005.1"/>
</dbReference>
<dbReference type="PATRIC" id="fig|1341181.4.peg.1285"/>
<evidence type="ECO:0008006" key="3">
    <source>
        <dbReference type="Google" id="ProtNLM"/>
    </source>
</evidence>
<organism evidence="1 2">
    <name type="scientific">Flavobacterium limnosediminis JC2902</name>
    <dbReference type="NCBI Taxonomy" id="1341181"/>
    <lineage>
        <taxon>Bacteria</taxon>
        <taxon>Pseudomonadati</taxon>
        <taxon>Bacteroidota</taxon>
        <taxon>Flavobacteriia</taxon>
        <taxon>Flavobacteriales</taxon>
        <taxon>Flavobacteriaceae</taxon>
        <taxon>Flavobacterium</taxon>
    </lineage>
</organism>
<reference evidence="1 2" key="1">
    <citation type="submission" date="2013-08" db="EMBL/GenBank/DDBJ databases">
        <title>Flavobacterium limnosediminis JC2902 genome sequencing.</title>
        <authorList>
            <person name="Lee K."/>
            <person name="Yi H."/>
            <person name="Park S."/>
            <person name="Chun J."/>
        </authorList>
    </citation>
    <scope>NUCLEOTIDE SEQUENCE [LARGE SCALE GENOMIC DNA]</scope>
    <source>
        <strain evidence="1 2">JC2902</strain>
    </source>
</reference>
<dbReference type="EMBL" id="AVGG01000005">
    <property type="protein sequence ID" value="ESU28713.1"/>
    <property type="molecule type" value="Genomic_DNA"/>
</dbReference>
<dbReference type="OrthoDB" id="1366889at2"/>
<dbReference type="STRING" id="1341181.FLJC2902T_13040"/>
<proteinExistence type="predicted"/>
<dbReference type="AlphaFoldDB" id="V6SPV9"/>
<comment type="caution">
    <text evidence="1">The sequence shown here is derived from an EMBL/GenBank/DDBJ whole genome shotgun (WGS) entry which is preliminary data.</text>
</comment>
<gene>
    <name evidence="1" type="ORF">FLJC2902T_13040</name>
</gene>
<dbReference type="Proteomes" id="UP000018004">
    <property type="component" value="Unassembled WGS sequence"/>
</dbReference>
<accession>V6SPV9</accession>
<protein>
    <recommendedName>
        <fullName evidence="3">GIY-YIG domain-containing protein</fullName>
    </recommendedName>
</protein>
<name>V6SPV9_9FLAO</name>
<evidence type="ECO:0000313" key="1">
    <source>
        <dbReference type="EMBL" id="ESU28713.1"/>
    </source>
</evidence>
<sequence>MELKYDYWTGNFSYVKTSLIRSIQRYAYLYDNVKIGITSNPDARKSKHKSSGQGWKKMIVKYETSSVRYINEMEKILIDHHWEIVSNIRGGGGGPNGNAPYYLYVLVK</sequence>
<keyword evidence="2" id="KW-1185">Reference proteome</keyword>
<evidence type="ECO:0000313" key="2">
    <source>
        <dbReference type="Proteomes" id="UP000018004"/>
    </source>
</evidence>